<dbReference type="AlphaFoldDB" id="A0A1I6SU62"/>
<dbReference type="Pfam" id="PF07676">
    <property type="entry name" value="PD40"/>
    <property type="match status" value="1"/>
</dbReference>
<evidence type="ECO:0000256" key="2">
    <source>
        <dbReference type="ARBA" id="ARBA00023136"/>
    </source>
</evidence>
<dbReference type="PANTHER" id="PTHR30329">
    <property type="entry name" value="STATOR ELEMENT OF FLAGELLAR MOTOR COMPLEX"/>
    <property type="match status" value="1"/>
</dbReference>
<dbReference type="InterPro" id="IPR011659">
    <property type="entry name" value="WD40"/>
</dbReference>
<dbReference type="InterPro" id="IPR011990">
    <property type="entry name" value="TPR-like_helical_dom_sf"/>
</dbReference>
<dbReference type="STRING" id="683125.SAMN05660206_10586"/>
<reference evidence="7 8" key="1">
    <citation type="submission" date="2016-10" db="EMBL/GenBank/DDBJ databases">
        <authorList>
            <person name="de Groot N.N."/>
        </authorList>
    </citation>
    <scope>NUCLEOTIDE SEQUENCE [LARGE SCALE GENOMIC DNA]</scope>
    <source>
        <strain evidence="7 8">DSM 22789</strain>
    </source>
</reference>
<proteinExistence type="predicted"/>
<name>A0A1I6SU62_9SPHI</name>
<protein>
    <submittedName>
        <fullName evidence="7">OmpA family protein</fullName>
    </submittedName>
</protein>
<dbReference type="SUPFAM" id="SSF48452">
    <property type="entry name" value="TPR-like"/>
    <property type="match status" value="1"/>
</dbReference>
<dbReference type="PRINTS" id="PR01021">
    <property type="entry name" value="OMPADOMAIN"/>
</dbReference>
<keyword evidence="2 4" id="KW-0472">Membrane</keyword>
<dbReference type="SUPFAM" id="SSF82171">
    <property type="entry name" value="DPP6 N-terminal domain-like"/>
    <property type="match status" value="1"/>
</dbReference>
<dbReference type="OrthoDB" id="9809364at2"/>
<dbReference type="InterPro" id="IPR050330">
    <property type="entry name" value="Bact_OuterMem_StrucFunc"/>
</dbReference>
<evidence type="ECO:0000256" key="3">
    <source>
        <dbReference type="ARBA" id="ARBA00023237"/>
    </source>
</evidence>
<dbReference type="InterPro" id="IPR006664">
    <property type="entry name" value="OMP_bac"/>
</dbReference>
<comment type="subcellular location">
    <subcellularLocation>
        <location evidence="1">Cell outer membrane</location>
    </subcellularLocation>
</comment>
<dbReference type="Gene3D" id="1.25.40.10">
    <property type="entry name" value="Tetratricopeptide repeat domain"/>
    <property type="match status" value="1"/>
</dbReference>
<accession>A0A1I6SU62</accession>
<keyword evidence="5" id="KW-0732">Signal</keyword>
<dbReference type="PROSITE" id="PS51123">
    <property type="entry name" value="OMPA_2"/>
    <property type="match status" value="1"/>
</dbReference>
<evidence type="ECO:0000259" key="6">
    <source>
        <dbReference type="PROSITE" id="PS51123"/>
    </source>
</evidence>
<dbReference type="Gene3D" id="3.30.1330.60">
    <property type="entry name" value="OmpA-like domain"/>
    <property type="match status" value="1"/>
</dbReference>
<evidence type="ECO:0000256" key="4">
    <source>
        <dbReference type="PROSITE-ProRule" id="PRU00473"/>
    </source>
</evidence>
<evidence type="ECO:0000256" key="5">
    <source>
        <dbReference type="SAM" id="SignalP"/>
    </source>
</evidence>
<sequence length="645" mass="72116">MNKKLTYIGLSLVLLSGGLHAQEQPSLRHRAEQLFERYEYANAAGLYEKLVDKKKVRTSDMERLAESYLYLKDYELAENWYARIVGTDDFSEESLWNYAEVLKQNGKYREAKEQYGRYVERYGSSERATLAIAGADSAVVWMEHPTGHRLRNEQSVNTDLGNFGVFPTSNGVLYAGEPNTVIGKRSGMTGQAYLRVYSAERSADGGLSNPTVMLESFNGSELHVGPAIANASEDVLYVTRTYPGKDTEKHKENGQKFRKHNLELKIYRLEGNSWKEEDFAYNNVQAYSLGHAALSGDGRTLYYASDMPGGLGGVDIWYSELQGDGSWGAPQNAGAAINSAGDEMFPSVVGDELYYSSNGFAGMGGLDIFRAKGERNSFTGRENLRFPINSAGDDFAFAQLQEDEDGSIGYLSSNRSGGAGGDDIYSYSFRKPKIIIILEGLTLNRKTEELIPDASVTLYSGNRQIVGRVRSDGKAEFRFTLDRNTDYKVLGEKQGFHADSASIAGINPARDTTLHVTLRLEPIFRVGDKFVLENIYYDFDKHNIRKDASEVLDQLVRTMRDNPTLKIELSSHTDSRGTHRYNEGLSQRRAQSAVDYLVSRGISRDRLVAKGYGETRLVNRCKDGVPCTIEEHQANRRTEVEVLEF</sequence>
<dbReference type="SUPFAM" id="SSF103088">
    <property type="entry name" value="OmpA-like"/>
    <property type="match status" value="1"/>
</dbReference>
<keyword evidence="8" id="KW-1185">Reference proteome</keyword>
<dbReference type="GO" id="GO:0009279">
    <property type="term" value="C:cell outer membrane"/>
    <property type="evidence" value="ECO:0007669"/>
    <property type="project" value="UniProtKB-SubCell"/>
</dbReference>
<feature type="domain" description="OmpA-like" evidence="6">
    <location>
        <begin position="526"/>
        <end position="645"/>
    </location>
</feature>
<dbReference type="EMBL" id="FOZZ01000005">
    <property type="protein sequence ID" value="SFS80451.1"/>
    <property type="molecule type" value="Genomic_DNA"/>
</dbReference>
<gene>
    <name evidence="7" type="ORF">SAMN05660206_10586</name>
</gene>
<organism evidence="7 8">
    <name type="scientific">Sphingobacterium wenxiniae</name>
    <dbReference type="NCBI Taxonomy" id="683125"/>
    <lineage>
        <taxon>Bacteria</taxon>
        <taxon>Pseudomonadati</taxon>
        <taxon>Bacteroidota</taxon>
        <taxon>Sphingobacteriia</taxon>
        <taxon>Sphingobacteriales</taxon>
        <taxon>Sphingobacteriaceae</taxon>
        <taxon>Sphingobacterium</taxon>
    </lineage>
</organism>
<keyword evidence="3" id="KW-0998">Cell outer membrane</keyword>
<dbReference type="CDD" id="cd07185">
    <property type="entry name" value="OmpA_C-like"/>
    <property type="match status" value="1"/>
</dbReference>
<dbReference type="PANTHER" id="PTHR30329:SF21">
    <property type="entry name" value="LIPOPROTEIN YIAD-RELATED"/>
    <property type="match status" value="1"/>
</dbReference>
<evidence type="ECO:0000313" key="8">
    <source>
        <dbReference type="Proteomes" id="UP000198785"/>
    </source>
</evidence>
<dbReference type="Proteomes" id="UP000198785">
    <property type="component" value="Unassembled WGS sequence"/>
</dbReference>
<dbReference type="InterPro" id="IPR036737">
    <property type="entry name" value="OmpA-like_sf"/>
</dbReference>
<evidence type="ECO:0000313" key="7">
    <source>
        <dbReference type="EMBL" id="SFS80451.1"/>
    </source>
</evidence>
<dbReference type="InterPro" id="IPR006665">
    <property type="entry name" value="OmpA-like"/>
</dbReference>
<dbReference type="Pfam" id="PF00691">
    <property type="entry name" value="OmpA"/>
    <property type="match status" value="1"/>
</dbReference>
<feature type="signal peptide" evidence="5">
    <location>
        <begin position="1"/>
        <end position="21"/>
    </location>
</feature>
<feature type="chain" id="PRO_5011470900" evidence="5">
    <location>
        <begin position="22"/>
        <end position="645"/>
    </location>
</feature>
<evidence type="ECO:0000256" key="1">
    <source>
        <dbReference type="ARBA" id="ARBA00004442"/>
    </source>
</evidence>